<feature type="transmembrane region" description="Helical" evidence="1">
    <location>
        <begin position="158"/>
        <end position="175"/>
    </location>
</feature>
<dbReference type="EC" id="2.3.-.-" evidence="3"/>
<evidence type="ECO:0000256" key="1">
    <source>
        <dbReference type="SAM" id="Phobius"/>
    </source>
</evidence>
<dbReference type="Pfam" id="PF01757">
    <property type="entry name" value="Acyl_transf_3"/>
    <property type="match status" value="1"/>
</dbReference>
<dbReference type="Proteomes" id="UP001228403">
    <property type="component" value="Unassembled WGS sequence"/>
</dbReference>
<comment type="caution">
    <text evidence="3">The sequence shown here is derived from an EMBL/GenBank/DDBJ whole genome shotgun (WGS) entry which is preliminary data.</text>
</comment>
<sequence>MNKTSSSAFADTKPHYALLDGLRGVAALIVIWYHVFEAFATSPVDQRVNHGFLAVDFFFILSGFVIGYAYDDRWGSRMTLKDFFKRRLIRLHPMVMLACVLGVISFCIQGCEKWDGTQVAFSCVMLAALMQMLMLPLWPGAAAEVRGAGEMYPLNGPSWSLFFEYIGNILYALWLRRLSTRALACFVTLTGAGLAAFALGNLSGFGNLGVGWTFAGDNFLGGMLRMTFSFSAGLLMSRVFRPRAVRGAFWICSLVLVVLLALPYMGDGSQPWMNALYEVVCVVVVFPLLVWLAASGRTSDARSTAICKFLGDISYPLYIIHYPSIYLLFMASRKYGMTFADACPYALLLFAGNILLAWLLLKIYDEPVRRWLSRVWMKK</sequence>
<feature type="transmembrane region" description="Helical" evidence="1">
    <location>
        <begin position="344"/>
        <end position="364"/>
    </location>
</feature>
<dbReference type="PANTHER" id="PTHR23028:SF134">
    <property type="entry name" value="PUTATIVE (AFU_ORTHOLOGUE AFUA_4G08520)-RELATED"/>
    <property type="match status" value="1"/>
</dbReference>
<feature type="transmembrane region" description="Helical" evidence="1">
    <location>
        <begin position="119"/>
        <end position="138"/>
    </location>
</feature>
<feature type="transmembrane region" description="Helical" evidence="1">
    <location>
        <begin position="48"/>
        <end position="70"/>
    </location>
</feature>
<organism evidence="3 4">
    <name type="scientific">Bacteroides eggerthii</name>
    <dbReference type="NCBI Taxonomy" id="28111"/>
    <lineage>
        <taxon>Bacteria</taxon>
        <taxon>Pseudomonadati</taxon>
        <taxon>Bacteroidota</taxon>
        <taxon>Bacteroidia</taxon>
        <taxon>Bacteroidales</taxon>
        <taxon>Bacteroidaceae</taxon>
        <taxon>Bacteroides</taxon>
    </lineage>
</organism>
<feature type="domain" description="Acyltransferase 3" evidence="2">
    <location>
        <begin position="19"/>
        <end position="361"/>
    </location>
</feature>
<evidence type="ECO:0000313" key="3">
    <source>
        <dbReference type="EMBL" id="MDM8145075.1"/>
    </source>
</evidence>
<keyword evidence="1" id="KW-1133">Transmembrane helix</keyword>
<proteinExistence type="predicted"/>
<gene>
    <name evidence="3" type="ORF">QUW02_03890</name>
</gene>
<dbReference type="EMBL" id="JAUDCF010000005">
    <property type="protein sequence ID" value="MDM8145075.1"/>
    <property type="molecule type" value="Genomic_DNA"/>
</dbReference>
<reference evidence="4" key="2">
    <citation type="submission" date="2023-07" db="EMBL/GenBank/DDBJ databases">
        <title>Identification and characterization of horizontal gene transfer across gut microbiota members of farm animals based on homology search.</title>
        <authorList>
            <person name="Schwarzerova J."/>
            <person name="Nykrynova M."/>
            <person name="Jureckova K."/>
            <person name="Cejkova D."/>
            <person name="Rychlik I."/>
        </authorList>
    </citation>
    <scope>NUCLEOTIDE SEQUENCE [LARGE SCALE GENOMIC DNA]</scope>
    <source>
        <strain evidence="4">ET4</strain>
    </source>
</reference>
<feature type="transmembrane region" description="Helical" evidence="1">
    <location>
        <begin position="315"/>
        <end position="332"/>
    </location>
</feature>
<feature type="transmembrane region" description="Helical" evidence="1">
    <location>
        <begin position="90"/>
        <end position="107"/>
    </location>
</feature>
<dbReference type="PANTHER" id="PTHR23028">
    <property type="entry name" value="ACETYLTRANSFERASE"/>
    <property type="match status" value="1"/>
</dbReference>
<keyword evidence="3" id="KW-0012">Acyltransferase</keyword>
<keyword evidence="3" id="KW-0808">Transferase</keyword>
<keyword evidence="1" id="KW-0812">Transmembrane</keyword>
<feature type="transmembrane region" description="Helical" evidence="1">
    <location>
        <begin position="272"/>
        <end position="294"/>
    </location>
</feature>
<dbReference type="InterPro" id="IPR002656">
    <property type="entry name" value="Acyl_transf_3_dom"/>
</dbReference>
<feature type="transmembrane region" description="Helical" evidence="1">
    <location>
        <begin position="248"/>
        <end position="266"/>
    </location>
</feature>
<evidence type="ECO:0000313" key="4">
    <source>
        <dbReference type="Proteomes" id="UP001228403"/>
    </source>
</evidence>
<dbReference type="GO" id="GO:0016746">
    <property type="term" value="F:acyltransferase activity"/>
    <property type="evidence" value="ECO:0007669"/>
    <property type="project" value="UniProtKB-KW"/>
</dbReference>
<evidence type="ECO:0000259" key="2">
    <source>
        <dbReference type="Pfam" id="PF01757"/>
    </source>
</evidence>
<feature type="transmembrane region" description="Helical" evidence="1">
    <location>
        <begin position="219"/>
        <end position="236"/>
    </location>
</feature>
<feature type="transmembrane region" description="Helical" evidence="1">
    <location>
        <begin position="182"/>
        <end position="199"/>
    </location>
</feature>
<keyword evidence="1" id="KW-0472">Membrane</keyword>
<reference evidence="3 4" key="1">
    <citation type="submission" date="2023-06" db="EMBL/GenBank/DDBJ databases">
        <authorList>
            <person name="Zeman M."/>
            <person name="Kubasova T."/>
            <person name="Jahodarova E."/>
            <person name="Nykrynova M."/>
            <person name="Rychlik I."/>
        </authorList>
    </citation>
    <scope>NUCLEOTIDE SEQUENCE [LARGE SCALE GENOMIC DNA]</scope>
    <source>
        <strain evidence="3 4">ET4</strain>
    </source>
</reference>
<accession>A0ABT7U3M0</accession>
<name>A0ABT7U3M0_9BACE</name>
<feature type="transmembrane region" description="Helical" evidence="1">
    <location>
        <begin position="16"/>
        <end position="36"/>
    </location>
</feature>
<protein>
    <submittedName>
        <fullName evidence="3">Acyltransferase</fullName>
        <ecNumber evidence="3">2.3.-.-</ecNumber>
    </submittedName>
</protein>
<dbReference type="InterPro" id="IPR050879">
    <property type="entry name" value="Acyltransferase_3"/>
</dbReference>
<keyword evidence="4" id="KW-1185">Reference proteome</keyword>